<name>A0ACB8EUT6_9SAUR</name>
<keyword evidence="2" id="KW-1185">Reference proteome</keyword>
<comment type="caution">
    <text evidence="1">The sequence shown here is derived from an EMBL/GenBank/DDBJ whole genome shotgun (WGS) entry which is preliminary data.</text>
</comment>
<evidence type="ECO:0000313" key="1">
    <source>
        <dbReference type="EMBL" id="KAH7996525.1"/>
    </source>
</evidence>
<dbReference type="EMBL" id="CM037628">
    <property type="protein sequence ID" value="KAH7996525.1"/>
    <property type="molecule type" value="Genomic_DNA"/>
</dbReference>
<organism evidence="1 2">
    <name type="scientific">Sphaerodactylus townsendi</name>
    <dbReference type="NCBI Taxonomy" id="933632"/>
    <lineage>
        <taxon>Eukaryota</taxon>
        <taxon>Metazoa</taxon>
        <taxon>Chordata</taxon>
        <taxon>Craniata</taxon>
        <taxon>Vertebrata</taxon>
        <taxon>Euteleostomi</taxon>
        <taxon>Lepidosauria</taxon>
        <taxon>Squamata</taxon>
        <taxon>Bifurcata</taxon>
        <taxon>Gekkota</taxon>
        <taxon>Sphaerodactylidae</taxon>
        <taxon>Sphaerodactylus</taxon>
    </lineage>
</organism>
<reference evidence="1" key="1">
    <citation type="submission" date="2021-08" db="EMBL/GenBank/DDBJ databases">
        <title>The first chromosome-level gecko genome reveals the dynamic sex chromosomes of Neotropical dwarf geckos (Sphaerodactylidae: Sphaerodactylus).</title>
        <authorList>
            <person name="Pinto B.J."/>
            <person name="Keating S.E."/>
            <person name="Gamble T."/>
        </authorList>
    </citation>
    <scope>NUCLEOTIDE SEQUENCE</scope>
    <source>
        <strain evidence="1">TG3544</strain>
    </source>
</reference>
<accession>A0ACB8EUT6</accession>
<gene>
    <name evidence="1" type="primary">MPP3_3</name>
    <name evidence="1" type="ORF">K3G42_007484</name>
</gene>
<proteinExistence type="predicted"/>
<protein>
    <submittedName>
        <fullName evidence="1">MAGUK p55 sub member 3</fullName>
    </submittedName>
</protein>
<dbReference type="Proteomes" id="UP000827872">
    <property type="component" value="Linkage Group LG15"/>
</dbReference>
<sequence>MLRGAGGRLEMAKRQVVTSKGAGKGEMKARKASQLVEDWSSHLVLRKKTMPVLSEDSGLHETLALLTSQLRPDSNHKEEMVFLKDIFSERSLSYLMKVIEELQTSPMNNDEKELLQLLSTPHLRLCSWPRMTLAAILTSLDVRALLRGYGFNPAFLKRITDSVTLI</sequence>
<evidence type="ECO:0000313" key="2">
    <source>
        <dbReference type="Proteomes" id="UP000827872"/>
    </source>
</evidence>